<evidence type="ECO:0000313" key="13">
    <source>
        <dbReference type="Proteomes" id="UP000176682"/>
    </source>
</evidence>
<dbReference type="AlphaFoldDB" id="A0A1F5FHK4"/>
<sequence>MSKKVFITGGAGYIGSVTNRFLKDQGYDTVIFDSMELGHDWACLPAGKAISGTKLIQGNLTDKAAIKSALEAEHPDAVIHFGSYIQMGESYQNPGKYYRNNILGALNLLESMVELKLNHLVFSSSAGVYGSPDTVPIPETAPKLPENPYGQNKLDIENMLHWFDLAHGLTHIALRYFNACGAAPDWSLGEAHEPESHIIPIFINRALGGESLTINGQDYHTPDHTCVRDYVHVLDLASAHKLALEALLTGADSNVYNIGTGRGFSNLEIAREILQATGSSLPINYGPRRPGDADSLVADSSKIQAELGWKPVHSSLENIISTALAWHKSRLNPLTKPRL</sequence>
<comment type="caution">
    <text evidence="12">The sequence shown here is derived from an EMBL/GenBank/DDBJ whole genome shotgun (WGS) entry which is preliminary data.</text>
</comment>
<dbReference type="InterPro" id="IPR036291">
    <property type="entry name" value="NAD(P)-bd_dom_sf"/>
</dbReference>
<evidence type="ECO:0000256" key="3">
    <source>
        <dbReference type="ARBA" id="ARBA00004947"/>
    </source>
</evidence>
<evidence type="ECO:0000256" key="8">
    <source>
        <dbReference type="ARBA" id="ARBA00023235"/>
    </source>
</evidence>
<comment type="similarity">
    <text evidence="4 10">Belongs to the NAD(P)-dependent epimerase/dehydratase family.</text>
</comment>
<organism evidence="12 13">
    <name type="scientific">Candidatus Collierbacteria bacterium RIFOXYB1_FULL_49_13</name>
    <dbReference type="NCBI Taxonomy" id="1817728"/>
    <lineage>
        <taxon>Bacteria</taxon>
        <taxon>Candidatus Collieribacteriota</taxon>
    </lineage>
</organism>
<protein>
    <recommendedName>
        <fullName evidence="6 10">UDP-glucose 4-epimerase</fullName>
        <ecNumber evidence="5 10">5.1.3.2</ecNumber>
    </recommendedName>
</protein>
<name>A0A1F5FHK4_9BACT</name>
<evidence type="ECO:0000256" key="7">
    <source>
        <dbReference type="ARBA" id="ARBA00023027"/>
    </source>
</evidence>
<dbReference type="Proteomes" id="UP000176682">
    <property type="component" value="Unassembled WGS sequence"/>
</dbReference>
<accession>A0A1F5FHK4</accession>
<keyword evidence="8 10" id="KW-0413">Isomerase</keyword>
<dbReference type="GO" id="GO:0003978">
    <property type="term" value="F:UDP-glucose 4-epimerase activity"/>
    <property type="evidence" value="ECO:0007669"/>
    <property type="project" value="UniProtKB-UniRule"/>
</dbReference>
<comment type="cofactor">
    <cofactor evidence="2 10">
        <name>NAD(+)</name>
        <dbReference type="ChEBI" id="CHEBI:57540"/>
    </cofactor>
</comment>
<feature type="domain" description="NAD-dependent epimerase/dehydratase" evidence="11">
    <location>
        <begin position="5"/>
        <end position="259"/>
    </location>
</feature>
<dbReference type="NCBIfam" id="TIGR01179">
    <property type="entry name" value="galE"/>
    <property type="match status" value="1"/>
</dbReference>
<comment type="pathway">
    <text evidence="3 10">Carbohydrate metabolism; galactose metabolism.</text>
</comment>
<dbReference type="Gene3D" id="3.90.25.10">
    <property type="entry name" value="UDP-galactose 4-epimerase, domain 1"/>
    <property type="match status" value="1"/>
</dbReference>
<gene>
    <name evidence="12" type="ORF">A2368_00575</name>
</gene>
<dbReference type="PANTHER" id="PTHR43725:SF53">
    <property type="entry name" value="UDP-ARABINOSE 4-EPIMERASE 1"/>
    <property type="match status" value="1"/>
</dbReference>
<evidence type="ECO:0000259" key="11">
    <source>
        <dbReference type="Pfam" id="PF01370"/>
    </source>
</evidence>
<evidence type="ECO:0000256" key="6">
    <source>
        <dbReference type="ARBA" id="ARBA00018569"/>
    </source>
</evidence>
<evidence type="ECO:0000256" key="2">
    <source>
        <dbReference type="ARBA" id="ARBA00001911"/>
    </source>
</evidence>
<evidence type="ECO:0000256" key="9">
    <source>
        <dbReference type="ARBA" id="ARBA00023277"/>
    </source>
</evidence>
<proteinExistence type="inferred from homology"/>
<dbReference type="InterPro" id="IPR001509">
    <property type="entry name" value="Epimerase_deHydtase"/>
</dbReference>
<keyword evidence="9 10" id="KW-0119">Carbohydrate metabolism</keyword>
<dbReference type="SUPFAM" id="SSF51735">
    <property type="entry name" value="NAD(P)-binding Rossmann-fold domains"/>
    <property type="match status" value="1"/>
</dbReference>
<evidence type="ECO:0000313" key="12">
    <source>
        <dbReference type="EMBL" id="OGD79024.1"/>
    </source>
</evidence>
<dbReference type="EMBL" id="MFAM01000027">
    <property type="protein sequence ID" value="OGD79024.1"/>
    <property type="molecule type" value="Genomic_DNA"/>
</dbReference>
<dbReference type="InterPro" id="IPR005886">
    <property type="entry name" value="UDP_G4E"/>
</dbReference>
<dbReference type="CDD" id="cd05247">
    <property type="entry name" value="UDP_G4E_1_SDR_e"/>
    <property type="match status" value="1"/>
</dbReference>
<comment type="subunit">
    <text evidence="10">Homodimer.</text>
</comment>
<reference evidence="12 13" key="1">
    <citation type="journal article" date="2016" name="Nat. Commun.">
        <title>Thousands of microbial genomes shed light on interconnected biogeochemical processes in an aquifer system.</title>
        <authorList>
            <person name="Anantharaman K."/>
            <person name="Brown C.T."/>
            <person name="Hug L.A."/>
            <person name="Sharon I."/>
            <person name="Castelle C.J."/>
            <person name="Probst A.J."/>
            <person name="Thomas B.C."/>
            <person name="Singh A."/>
            <person name="Wilkins M.J."/>
            <person name="Karaoz U."/>
            <person name="Brodie E.L."/>
            <person name="Williams K.H."/>
            <person name="Hubbard S.S."/>
            <person name="Banfield J.F."/>
        </authorList>
    </citation>
    <scope>NUCLEOTIDE SEQUENCE [LARGE SCALE GENOMIC DNA]</scope>
</reference>
<dbReference type="EC" id="5.1.3.2" evidence="5 10"/>
<comment type="catalytic activity">
    <reaction evidence="1 10">
        <text>UDP-alpha-D-glucose = UDP-alpha-D-galactose</text>
        <dbReference type="Rhea" id="RHEA:22168"/>
        <dbReference type="ChEBI" id="CHEBI:58885"/>
        <dbReference type="ChEBI" id="CHEBI:66914"/>
        <dbReference type="EC" id="5.1.3.2"/>
    </reaction>
</comment>
<dbReference type="Gene3D" id="3.40.50.720">
    <property type="entry name" value="NAD(P)-binding Rossmann-like Domain"/>
    <property type="match status" value="1"/>
</dbReference>
<evidence type="ECO:0000256" key="4">
    <source>
        <dbReference type="ARBA" id="ARBA00007637"/>
    </source>
</evidence>
<keyword evidence="7 10" id="KW-0520">NAD</keyword>
<evidence type="ECO:0000256" key="5">
    <source>
        <dbReference type="ARBA" id="ARBA00013189"/>
    </source>
</evidence>
<dbReference type="UniPathway" id="UPA00214"/>
<dbReference type="GO" id="GO:0033499">
    <property type="term" value="P:galactose catabolic process via UDP-galactose, Leloir pathway"/>
    <property type="evidence" value="ECO:0007669"/>
    <property type="project" value="TreeGrafter"/>
</dbReference>
<evidence type="ECO:0000256" key="1">
    <source>
        <dbReference type="ARBA" id="ARBA00000083"/>
    </source>
</evidence>
<evidence type="ECO:0000256" key="10">
    <source>
        <dbReference type="RuleBase" id="RU366046"/>
    </source>
</evidence>
<dbReference type="Pfam" id="PF01370">
    <property type="entry name" value="Epimerase"/>
    <property type="match status" value="1"/>
</dbReference>
<dbReference type="PANTHER" id="PTHR43725">
    <property type="entry name" value="UDP-GLUCOSE 4-EPIMERASE"/>
    <property type="match status" value="1"/>
</dbReference>